<reference evidence="2" key="1">
    <citation type="journal article" date="2021" name="J Fungi (Basel)">
        <title>Virulence traits and population genomics of the black yeast Aureobasidium melanogenum.</title>
        <authorList>
            <person name="Cernosa A."/>
            <person name="Sun X."/>
            <person name="Gostincar C."/>
            <person name="Fang C."/>
            <person name="Gunde-Cimerman N."/>
            <person name="Song Z."/>
        </authorList>
    </citation>
    <scope>NUCLEOTIDE SEQUENCE</scope>
    <source>
        <strain evidence="2">EXF-9298</strain>
    </source>
</reference>
<evidence type="ECO:0000313" key="2">
    <source>
        <dbReference type="EMBL" id="KAG9989376.1"/>
    </source>
</evidence>
<evidence type="ECO:0000256" key="1">
    <source>
        <dbReference type="SAM" id="MobiDB-lite"/>
    </source>
</evidence>
<organism evidence="2 3">
    <name type="scientific">Aureobasidium melanogenum</name>
    <name type="common">Aureobasidium pullulans var. melanogenum</name>
    <dbReference type="NCBI Taxonomy" id="46634"/>
    <lineage>
        <taxon>Eukaryota</taxon>
        <taxon>Fungi</taxon>
        <taxon>Dikarya</taxon>
        <taxon>Ascomycota</taxon>
        <taxon>Pezizomycotina</taxon>
        <taxon>Dothideomycetes</taxon>
        <taxon>Dothideomycetidae</taxon>
        <taxon>Dothideales</taxon>
        <taxon>Saccotheciaceae</taxon>
        <taxon>Aureobasidium</taxon>
    </lineage>
</organism>
<feature type="non-terminal residue" evidence="2">
    <location>
        <position position="210"/>
    </location>
</feature>
<reference evidence="2" key="2">
    <citation type="submission" date="2021-08" db="EMBL/GenBank/DDBJ databases">
        <authorList>
            <person name="Gostincar C."/>
            <person name="Sun X."/>
            <person name="Song Z."/>
            <person name="Gunde-Cimerman N."/>
        </authorList>
    </citation>
    <scope>NUCLEOTIDE SEQUENCE</scope>
    <source>
        <strain evidence="2">EXF-9298</strain>
    </source>
</reference>
<evidence type="ECO:0000313" key="3">
    <source>
        <dbReference type="Proteomes" id="UP000729357"/>
    </source>
</evidence>
<gene>
    <name evidence="2" type="ORF">KCU98_g1942</name>
</gene>
<dbReference type="AlphaFoldDB" id="A0A9P8G1A9"/>
<accession>A0A9P8G1A9</accession>
<feature type="region of interest" description="Disordered" evidence="1">
    <location>
        <begin position="123"/>
        <end position="210"/>
    </location>
</feature>
<dbReference type="Proteomes" id="UP000729357">
    <property type="component" value="Unassembled WGS sequence"/>
</dbReference>
<feature type="compositionally biased region" description="Basic and acidic residues" evidence="1">
    <location>
        <begin position="154"/>
        <end position="167"/>
    </location>
</feature>
<comment type="caution">
    <text evidence="2">The sequence shown here is derived from an EMBL/GenBank/DDBJ whole genome shotgun (WGS) entry which is preliminary data.</text>
</comment>
<proteinExistence type="predicted"/>
<protein>
    <submittedName>
        <fullName evidence="2">Uncharacterized protein</fullName>
    </submittedName>
</protein>
<dbReference type="EMBL" id="JAHFXS010000087">
    <property type="protein sequence ID" value="KAG9989376.1"/>
    <property type="molecule type" value="Genomic_DNA"/>
</dbReference>
<sequence>MNFLFAENFSKIRTGSRHFTAHLSETSDAVFPIQQFFKIRKRGAVFCVLIGHSSTSARLVYLVAKEQPIASAFPTNVDLQSDTYQEYRACLHKAFTSYRVAANAHVTAQKRKNNASTISAKRMAHTTPDSNHDKPDPADTVAATETSTQAQKARPADDSENDMEKEIANLSVEVKNEPVDEEDSPTKRPARRTKTEIQYAGSDAGGVRDP</sequence>
<keyword evidence="3" id="KW-1185">Reference proteome</keyword>
<name>A0A9P8G1A9_AURME</name>